<dbReference type="EMBL" id="JBAMIC010000012">
    <property type="protein sequence ID" value="KAK7098791.1"/>
    <property type="molecule type" value="Genomic_DNA"/>
</dbReference>
<sequence length="536" mass="58890">MGKKKGTRSAFLCISRWFRGLCTLALSVLVFPLAVAVCLPCLLLAETARVLQRFGNRPGGDRKCVLILAGAKGKALHLARLFKAEGYTTVMAESEMYSFAGASFSNNVDAFHSLPTPGDNPQGYVTAVLDLVKEHNPDIFVPLDPRTVDLDIQVISLLPQSCFPLVCGASVFKELDDKSSFMAALEAAGIRSPKTQLVQSQQEAFDFLKGKAEHYVFKPVLYDNVSRTNIFPLQDLEELDRYLVDSGVSRSKPYVIQERLVGPEMSSVSLILNGEILAQSVGFSSPVHQTHNQVHCPEIETWIESFVRLYPKEIVGWITMDYMKSPLDGQYYPLECNPRLGTNFMLFTDKQGIIPRLQAAVDQARTSSGSGTPAASSDRTEQPTGIPAKSKTNASAGKTGTSAESSSCVARGTGMSPKGKAKASAGTSAKTSSQGGDKSAGIPASSQRRVIVPEHQQLYYVMNVLWVLVSSPCDLAMWREYLAIWWLGKDAVFSVWDPLPFLVLNFLQMPLLVVNYLYYNKPWNIVDYNIGTLKMI</sequence>
<evidence type="ECO:0008006" key="4">
    <source>
        <dbReference type="Google" id="ProtNLM"/>
    </source>
</evidence>
<name>A0AAN9G834_9CAEN</name>
<organism evidence="2 3">
    <name type="scientific">Littorina saxatilis</name>
    <dbReference type="NCBI Taxonomy" id="31220"/>
    <lineage>
        <taxon>Eukaryota</taxon>
        <taxon>Metazoa</taxon>
        <taxon>Spiralia</taxon>
        <taxon>Lophotrochozoa</taxon>
        <taxon>Mollusca</taxon>
        <taxon>Gastropoda</taxon>
        <taxon>Caenogastropoda</taxon>
        <taxon>Littorinimorpha</taxon>
        <taxon>Littorinoidea</taxon>
        <taxon>Littorinidae</taxon>
        <taxon>Littorina</taxon>
    </lineage>
</organism>
<evidence type="ECO:0000313" key="2">
    <source>
        <dbReference type="EMBL" id="KAK7098791.1"/>
    </source>
</evidence>
<dbReference type="SUPFAM" id="SSF56059">
    <property type="entry name" value="Glutathione synthetase ATP-binding domain-like"/>
    <property type="match status" value="1"/>
</dbReference>
<feature type="compositionally biased region" description="Low complexity" evidence="1">
    <location>
        <begin position="366"/>
        <end position="377"/>
    </location>
</feature>
<comment type="caution">
    <text evidence="2">The sequence shown here is derived from an EMBL/GenBank/DDBJ whole genome shotgun (WGS) entry which is preliminary data.</text>
</comment>
<evidence type="ECO:0000313" key="3">
    <source>
        <dbReference type="Proteomes" id="UP001374579"/>
    </source>
</evidence>
<keyword evidence="3" id="KW-1185">Reference proteome</keyword>
<reference evidence="2 3" key="1">
    <citation type="submission" date="2024-02" db="EMBL/GenBank/DDBJ databases">
        <title>Chromosome-scale genome assembly of the rough periwinkle Littorina saxatilis.</title>
        <authorList>
            <person name="De Jode A."/>
            <person name="Faria R."/>
            <person name="Formenti G."/>
            <person name="Sims Y."/>
            <person name="Smith T.P."/>
            <person name="Tracey A."/>
            <person name="Wood J.M.D."/>
            <person name="Zagrodzka Z.B."/>
            <person name="Johannesson K."/>
            <person name="Butlin R.K."/>
            <person name="Leder E.H."/>
        </authorList>
    </citation>
    <scope>NUCLEOTIDE SEQUENCE [LARGE SCALE GENOMIC DNA]</scope>
    <source>
        <strain evidence="2">Snail1</strain>
        <tissue evidence="2">Muscle</tissue>
    </source>
</reference>
<feature type="region of interest" description="Disordered" evidence="1">
    <location>
        <begin position="361"/>
        <end position="444"/>
    </location>
</feature>
<dbReference type="AlphaFoldDB" id="A0AAN9G834"/>
<proteinExistence type="predicted"/>
<dbReference type="Proteomes" id="UP001374579">
    <property type="component" value="Unassembled WGS sequence"/>
</dbReference>
<feature type="compositionally biased region" description="Polar residues" evidence="1">
    <location>
        <begin position="390"/>
        <end position="408"/>
    </location>
</feature>
<feature type="compositionally biased region" description="Low complexity" evidence="1">
    <location>
        <begin position="422"/>
        <end position="436"/>
    </location>
</feature>
<evidence type="ECO:0000256" key="1">
    <source>
        <dbReference type="SAM" id="MobiDB-lite"/>
    </source>
</evidence>
<accession>A0AAN9G834</accession>
<protein>
    <recommendedName>
        <fullName evidence="4">ATP-grasp domain-containing protein</fullName>
    </recommendedName>
</protein>
<gene>
    <name evidence="2" type="ORF">V1264_003023</name>
</gene>